<keyword evidence="8" id="KW-0808">Transferase</keyword>
<dbReference type="InterPro" id="IPR051211">
    <property type="entry name" value="PG_lysyltransferase"/>
</dbReference>
<dbReference type="SUPFAM" id="SSF55729">
    <property type="entry name" value="Acyl-CoA N-acyltransferases (Nat)"/>
    <property type="match status" value="1"/>
</dbReference>
<keyword evidence="4 6" id="KW-1133">Transmembrane helix</keyword>
<evidence type="ECO:0000313" key="9">
    <source>
        <dbReference type="Proteomes" id="UP000246352"/>
    </source>
</evidence>
<organism evidence="8 9">
    <name type="scientific">Hoeflea marina</name>
    <dbReference type="NCBI Taxonomy" id="274592"/>
    <lineage>
        <taxon>Bacteria</taxon>
        <taxon>Pseudomonadati</taxon>
        <taxon>Pseudomonadota</taxon>
        <taxon>Alphaproteobacteria</taxon>
        <taxon>Hyphomicrobiales</taxon>
        <taxon>Rhizobiaceae</taxon>
        <taxon>Hoeflea</taxon>
    </lineage>
</organism>
<dbReference type="InterPro" id="IPR016181">
    <property type="entry name" value="Acyl_CoA_acyltransferase"/>
</dbReference>
<dbReference type="Pfam" id="PF09924">
    <property type="entry name" value="LPG_synthase_C"/>
    <property type="match status" value="1"/>
</dbReference>
<feature type="transmembrane region" description="Helical" evidence="6">
    <location>
        <begin position="62"/>
        <end position="89"/>
    </location>
</feature>
<keyword evidence="2" id="KW-1003">Cell membrane</keyword>
<feature type="transmembrane region" description="Helical" evidence="6">
    <location>
        <begin position="345"/>
        <end position="368"/>
    </location>
</feature>
<dbReference type="AlphaFoldDB" id="A0A317PRB2"/>
<comment type="caution">
    <text evidence="8">The sequence shown here is derived from an EMBL/GenBank/DDBJ whole genome shotgun (WGS) entry which is preliminary data.</text>
</comment>
<sequence>MDQETDEADRTEKSDMIASLESALLHPAVKLMIGGGIFAIAIVVLHRLAVNVGWTEVQADIAALPLSHLMLALAFTAASFMALACYDVLAVHSVAPGRVPVGVAATAGAAGYAISNLLGFSWLTGAAVRARIYDTYDMNMGAIGNVVATLWFSFWLGVTILTGLLLTFHPAGLGSTLNLSAPAETGIGIGLLTLFVLLIGWLAGGRRSVGHRGFRIQLPGAEMALAQTAVAVFDIISAALTLYVLLPPDLAQNFALFFVVFVAAIGLGIVSHSPGGIGVFEATMIAGLGAAGRSDMLASLVLYRLVYYVIPFSIAVCGLALAWIMRSPDTDKRTGRKIYSIVKPLIHAASAGIALMAGLTLLVSGSLPAEFGRMRALQEVSLLSLVEASHLIGSVAGVLLIIVARGLYRKQAKAWWIAMALIAIGAAASVARGAGWLQAEALLAALVLLGTFRNAFYRGPNQAVFSPSWRWLIVSAMAVTAAIWIGLFAYSNVEYSNELWWDFAWHGDAPRFLRASLAIAVILLAVALNAWIGGSGPRLKPEPIPDRVRDLVAASPEAEAGLALTGDKRFLLSEDGKAFIAYADGGGTLVAKGDPVGEPRAGADLCWQLRGLADASGKTCAFYATSEKYLPTYVEMGFSILKIGEVARVNLVGLTLDGPDKGYFRRARNKARREGYEFDIIPARQVKAHLADLRRVSEAWLESKHGTEKGFSLGSFNEQYLAHFDQAVIRHTEDNRIIAFANLLQGADMEEFSIDLMRYDPEIPGFVMDALFGELMLWGADKGFRWFSLGAAPLSGLKSGPMATMWNRIGNAVFKHGEHFYNFEGLRAFKQKFNPVWTPSYMAVPRAIDAPGVLMDVNGLVSGGIKGLVSAGAKGILR</sequence>
<feature type="transmembrane region" description="Helical" evidence="6">
    <location>
        <begin position="224"/>
        <end position="245"/>
    </location>
</feature>
<feature type="transmembrane region" description="Helical" evidence="6">
    <location>
        <begin position="469"/>
        <end position="491"/>
    </location>
</feature>
<feature type="transmembrane region" description="Helical" evidence="6">
    <location>
        <begin position="142"/>
        <end position="166"/>
    </location>
</feature>
<dbReference type="EMBL" id="QGTR01000001">
    <property type="protein sequence ID" value="PWW03487.1"/>
    <property type="molecule type" value="Genomic_DNA"/>
</dbReference>
<feature type="transmembrane region" description="Helical" evidence="6">
    <location>
        <begin position="186"/>
        <end position="203"/>
    </location>
</feature>
<feature type="transmembrane region" description="Helical" evidence="6">
    <location>
        <begin position="511"/>
        <end position="532"/>
    </location>
</feature>
<feature type="transmembrane region" description="Helical" evidence="6">
    <location>
        <begin position="277"/>
        <end position="293"/>
    </location>
</feature>
<evidence type="ECO:0000256" key="2">
    <source>
        <dbReference type="ARBA" id="ARBA00022475"/>
    </source>
</evidence>
<feature type="transmembrane region" description="Helical" evidence="6">
    <location>
        <begin position="109"/>
        <end position="130"/>
    </location>
</feature>
<keyword evidence="9" id="KW-1185">Reference proteome</keyword>
<feature type="transmembrane region" description="Helical" evidence="6">
    <location>
        <begin position="305"/>
        <end position="324"/>
    </location>
</feature>
<evidence type="ECO:0000256" key="1">
    <source>
        <dbReference type="ARBA" id="ARBA00004651"/>
    </source>
</evidence>
<dbReference type="GO" id="GO:0055091">
    <property type="term" value="P:phospholipid homeostasis"/>
    <property type="evidence" value="ECO:0007669"/>
    <property type="project" value="TreeGrafter"/>
</dbReference>
<evidence type="ECO:0000313" key="8">
    <source>
        <dbReference type="EMBL" id="PWW03487.1"/>
    </source>
</evidence>
<feature type="transmembrane region" description="Helical" evidence="6">
    <location>
        <begin position="31"/>
        <end position="50"/>
    </location>
</feature>
<accession>A0A317PRB2</accession>
<evidence type="ECO:0000259" key="7">
    <source>
        <dbReference type="Pfam" id="PF09924"/>
    </source>
</evidence>
<evidence type="ECO:0000256" key="4">
    <source>
        <dbReference type="ARBA" id="ARBA00022989"/>
    </source>
</evidence>
<feature type="transmembrane region" description="Helical" evidence="6">
    <location>
        <begin position="388"/>
        <end position="408"/>
    </location>
</feature>
<dbReference type="GO" id="GO:0016755">
    <property type="term" value="F:aminoacyltransferase activity"/>
    <property type="evidence" value="ECO:0007669"/>
    <property type="project" value="TreeGrafter"/>
</dbReference>
<feature type="transmembrane region" description="Helical" evidence="6">
    <location>
        <begin position="251"/>
        <end position="270"/>
    </location>
</feature>
<reference evidence="8 9" key="1">
    <citation type="submission" date="2018-05" db="EMBL/GenBank/DDBJ databases">
        <title>Genomic Encyclopedia of Type Strains, Phase IV (KMG-IV): sequencing the most valuable type-strain genomes for metagenomic binning, comparative biology and taxonomic classification.</title>
        <authorList>
            <person name="Goeker M."/>
        </authorList>
    </citation>
    <scope>NUCLEOTIDE SEQUENCE [LARGE SCALE GENOMIC DNA]</scope>
    <source>
        <strain evidence="8 9">DSM 16791</strain>
    </source>
</reference>
<name>A0A317PRB2_9HYPH</name>
<protein>
    <submittedName>
        <fullName evidence="8">Phosphatidylglycerol lysyltransferase</fullName>
    </submittedName>
</protein>
<evidence type="ECO:0000256" key="3">
    <source>
        <dbReference type="ARBA" id="ARBA00022692"/>
    </source>
</evidence>
<gene>
    <name evidence="8" type="ORF">DFR52_101168</name>
</gene>
<proteinExistence type="predicted"/>
<comment type="subcellular location">
    <subcellularLocation>
        <location evidence="1">Cell membrane</location>
        <topology evidence="1">Multi-pass membrane protein</topology>
    </subcellularLocation>
</comment>
<dbReference type="Proteomes" id="UP000246352">
    <property type="component" value="Unassembled WGS sequence"/>
</dbReference>
<keyword evidence="3 6" id="KW-0812">Transmembrane</keyword>
<keyword evidence="5 6" id="KW-0472">Membrane</keyword>
<dbReference type="PANTHER" id="PTHR34697:SF2">
    <property type="entry name" value="PHOSPHATIDYLGLYCEROL LYSYLTRANSFERASE"/>
    <property type="match status" value="1"/>
</dbReference>
<evidence type="ECO:0000256" key="6">
    <source>
        <dbReference type="SAM" id="Phobius"/>
    </source>
</evidence>
<dbReference type="GO" id="GO:0005886">
    <property type="term" value="C:plasma membrane"/>
    <property type="evidence" value="ECO:0007669"/>
    <property type="project" value="UniProtKB-SubCell"/>
</dbReference>
<feature type="transmembrane region" description="Helical" evidence="6">
    <location>
        <begin position="415"/>
        <end position="435"/>
    </location>
</feature>
<dbReference type="PANTHER" id="PTHR34697">
    <property type="entry name" value="PHOSPHATIDYLGLYCEROL LYSYLTRANSFERASE"/>
    <property type="match status" value="1"/>
</dbReference>
<dbReference type="RefSeq" id="WP_210205744.1">
    <property type="nucleotide sequence ID" value="NZ_QGTR01000001.1"/>
</dbReference>
<dbReference type="NCBIfam" id="NF033480">
    <property type="entry name" value="bifunc_MprF"/>
    <property type="match status" value="1"/>
</dbReference>
<evidence type="ECO:0000256" key="5">
    <source>
        <dbReference type="ARBA" id="ARBA00023136"/>
    </source>
</evidence>
<feature type="domain" description="Phosphatidylglycerol lysyltransferase C-terminal" evidence="7">
    <location>
        <begin position="556"/>
        <end position="843"/>
    </location>
</feature>
<dbReference type="InterPro" id="IPR024320">
    <property type="entry name" value="LPG_synthase_C"/>
</dbReference>